<keyword evidence="1" id="KW-0812">Transmembrane</keyword>
<accession>A0ABU2KMF9</accession>
<dbReference type="Proteomes" id="UP001182991">
    <property type="component" value="Unassembled WGS sequence"/>
</dbReference>
<feature type="transmembrane region" description="Helical" evidence="1">
    <location>
        <begin position="14"/>
        <end position="34"/>
    </location>
</feature>
<name>A0ABU2KMF9_9FLAO</name>
<organism evidence="2 3">
    <name type="scientific">Mesonia ostreae</name>
    <dbReference type="NCBI Taxonomy" id="861110"/>
    <lineage>
        <taxon>Bacteria</taxon>
        <taxon>Pseudomonadati</taxon>
        <taxon>Bacteroidota</taxon>
        <taxon>Flavobacteriia</taxon>
        <taxon>Flavobacteriales</taxon>
        <taxon>Flavobacteriaceae</taxon>
        <taxon>Mesonia</taxon>
    </lineage>
</organism>
<dbReference type="EMBL" id="JAVRBG010000026">
    <property type="protein sequence ID" value="MDT0295901.1"/>
    <property type="molecule type" value="Genomic_DNA"/>
</dbReference>
<evidence type="ECO:0000313" key="3">
    <source>
        <dbReference type="Proteomes" id="UP001182991"/>
    </source>
</evidence>
<proteinExistence type="predicted"/>
<keyword evidence="3" id="KW-1185">Reference proteome</keyword>
<reference evidence="3" key="1">
    <citation type="submission" date="2023-07" db="EMBL/GenBank/DDBJ databases">
        <title>Isolating and identifying novel microbial strains from the Mariana Trench.</title>
        <authorList>
            <person name="Fu H."/>
        </authorList>
    </citation>
    <scope>NUCLEOTIDE SEQUENCE [LARGE SCALE GENOMIC DNA]</scope>
    <source>
        <strain evidence="3">T-y2</strain>
    </source>
</reference>
<sequence>MNYTEIDWKLIFDILKSISIITASCVAIYGINSWRREARWKRKYELAEEVLSNMYEAHQAIKIIRSPIGLGSEGSSREKSENEIKEQTEIFNQAYVTRERFQRNKKPIEKLQSLKFRFITVYGKDYEKYFDKFSQTINRIFSASDLIAMVKLGQFEHDKEFKLQIMKENNKVLYNVFKGEDEIEKELNNAITAIEDKCRAVIGKNN</sequence>
<gene>
    <name evidence="2" type="ORF">RLT85_14810</name>
</gene>
<evidence type="ECO:0000313" key="2">
    <source>
        <dbReference type="EMBL" id="MDT0295901.1"/>
    </source>
</evidence>
<dbReference type="RefSeq" id="WP_311402825.1">
    <property type="nucleotide sequence ID" value="NZ_JAVRBG010000026.1"/>
</dbReference>
<keyword evidence="1" id="KW-1133">Transmembrane helix</keyword>
<protein>
    <submittedName>
        <fullName evidence="2">Uncharacterized protein</fullName>
    </submittedName>
</protein>
<keyword evidence="1" id="KW-0472">Membrane</keyword>
<evidence type="ECO:0000256" key="1">
    <source>
        <dbReference type="SAM" id="Phobius"/>
    </source>
</evidence>
<comment type="caution">
    <text evidence="2">The sequence shown here is derived from an EMBL/GenBank/DDBJ whole genome shotgun (WGS) entry which is preliminary data.</text>
</comment>